<evidence type="ECO:0000256" key="1">
    <source>
        <dbReference type="ARBA" id="ARBA00005662"/>
    </source>
</evidence>
<dbReference type="CDD" id="cd07381">
    <property type="entry name" value="MPP_CapA"/>
    <property type="match status" value="1"/>
</dbReference>
<reference evidence="4" key="1">
    <citation type="submission" date="2016-10" db="EMBL/GenBank/DDBJ databases">
        <authorList>
            <person name="Varghese N."/>
            <person name="Submissions S."/>
        </authorList>
    </citation>
    <scope>NUCLEOTIDE SEQUENCE [LARGE SCALE GENOMIC DNA]</scope>
    <source>
        <strain evidence="4">DSM 4771</strain>
    </source>
</reference>
<dbReference type="InterPro" id="IPR029052">
    <property type="entry name" value="Metallo-depent_PP-like"/>
</dbReference>
<dbReference type="InterPro" id="IPR052169">
    <property type="entry name" value="CW_Biosynth-Accessory"/>
</dbReference>
<comment type="similarity">
    <text evidence="1">Belongs to the CapA family.</text>
</comment>
<protein>
    <submittedName>
        <fullName evidence="3">Poly-gamma-glutamate synthesis protein (Capsule biosynthesis protein)</fullName>
    </submittedName>
</protein>
<keyword evidence="4" id="KW-1185">Reference proteome</keyword>
<dbReference type="Proteomes" id="UP000199225">
    <property type="component" value="Unassembled WGS sequence"/>
</dbReference>
<dbReference type="SUPFAM" id="SSF56300">
    <property type="entry name" value="Metallo-dependent phosphatases"/>
    <property type="match status" value="1"/>
</dbReference>
<sequence length="373" mass="42455">MKKVMIALGVFVATFSTLMLIVMMTGPFSDEIEAGDLEGKKISEDVGKRIAGEKKKEWKIAKDALTLTFTGDVLFEKSTIHTTEEHGYTYPFEYVEDAFRQDDYTFVNLETPVTARGEREQKLYTFRTDAAALDGMEKVGVDAYSLANNHTLDYGRVGLLDTLDEMEKRDVPFLGAGRNKEEAYRGMKMEKKGETIHFLSFSRVLPTVDWYAGPERPGIASGYQVERMEALIKEAKQSSDYVIVQIHWGDERQTSFQPEEQRIAHRLVDAGADVIVGHHPHVLQGFEYYNDGFIAYSLGNFLFPDYVENETAYTGYLQVEIEDGGIYPSFVPMIIENDQMVPVANEERALERLEERSANIVFNQYRIEKASVY</sequence>
<dbReference type="SMART" id="SM00854">
    <property type="entry name" value="PGA_cap"/>
    <property type="match status" value="1"/>
</dbReference>
<evidence type="ECO:0000259" key="2">
    <source>
        <dbReference type="SMART" id="SM00854"/>
    </source>
</evidence>
<dbReference type="RefSeq" id="WP_093193850.1">
    <property type="nucleotide sequence ID" value="NZ_FNEV01000006.1"/>
</dbReference>
<dbReference type="EMBL" id="FNEV01000006">
    <property type="protein sequence ID" value="SDJ50467.1"/>
    <property type="molecule type" value="Genomic_DNA"/>
</dbReference>
<dbReference type="Gene3D" id="3.60.21.10">
    <property type="match status" value="1"/>
</dbReference>
<accession>A0A1G8U9M9</accession>
<feature type="domain" description="Capsule synthesis protein CapA" evidence="2">
    <location>
        <begin position="66"/>
        <end position="305"/>
    </location>
</feature>
<evidence type="ECO:0000313" key="4">
    <source>
        <dbReference type="Proteomes" id="UP000199225"/>
    </source>
</evidence>
<proteinExistence type="inferred from homology"/>
<dbReference type="STRING" id="86666.SAMN04490247_2127"/>
<evidence type="ECO:0000313" key="3">
    <source>
        <dbReference type="EMBL" id="SDJ50467.1"/>
    </source>
</evidence>
<dbReference type="OrthoDB" id="9810906at2"/>
<dbReference type="Pfam" id="PF09587">
    <property type="entry name" value="PGA_cap"/>
    <property type="match status" value="1"/>
</dbReference>
<dbReference type="PANTHER" id="PTHR33393:SF13">
    <property type="entry name" value="PGA BIOSYNTHESIS PROTEIN CAPA"/>
    <property type="match status" value="1"/>
</dbReference>
<dbReference type="PANTHER" id="PTHR33393">
    <property type="entry name" value="POLYGLUTAMINE SYNTHESIS ACCESSORY PROTEIN RV0574C-RELATED"/>
    <property type="match status" value="1"/>
</dbReference>
<dbReference type="InterPro" id="IPR019079">
    <property type="entry name" value="Capsule_synth_CapA"/>
</dbReference>
<gene>
    <name evidence="3" type="ORF">SAMN04490247_2127</name>
</gene>
<name>A0A1G8U9M9_9BACI</name>
<organism evidence="3 4">
    <name type="scientific">Salimicrobium halophilum</name>
    <dbReference type="NCBI Taxonomy" id="86666"/>
    <lineage>
        <taxon>Bacteria</taxon>
        <taxon>Bacillati</taxon>
        <taxon>Bacillota</taxon>
        <taxon>Bacilli</taxon>
        <taxon>Bacillales</taxon>
        <taxon>Bacillaceae</taxon>
        <taxon>Salimicrobium</taxon>
    </lineage>
</organism>
<dbReference type="AlphaFoldDB" id="A0A1G8U9M9"/>